<dbReference type="InterPro" id="IPR016024">
    <property type="entry name" value="ARM-type_fold"/>
</dbReference>
<reference evidence="4 5" key="1">
    <citation type="submission" date="2014-09" db="EMBL/GenBank/DDBJ databases">
        <authorList>
            <person name="Ellenberger Sabrina"/>
        </authorList>
    </citation>
    <scope>NUCLEOTIDE SEQUENCE [LARGE SCALE GENOMIC DNA]</scope>
    <source>
        <strain evidence="4 5">CBS 412.66</strain>
    </source>
</reference>
<dbReference type="SUPFAM" id="SSF49785">
    <property type="entry name" value="Galactose-binding domain-like"/>
    <property type="match status" value="1"/>
</dbReference>
<dbReference type="Pfam" id="PF21039">
    <property type="entry name" value="CEP104_ZnF"/>
    <property type="match status" value="1"/>
</dbReference>
<dbReference type="InterPro" id="IPR048739">
    <property type="entry name" value="CEP104_N"/>
</dbReference>
<evidence type="ECO:0000259" key="2">
    <source>
        <dbReference type="Pfam" id="PF21038"/>
    </source>
</evidence>
<feature type="region of interest" description="Disordered" evidence="1">
    <location>
        <begin position="303"/>
        <end position="337"/>
    </location>
</feature>
<evidence type="ECO:0008006" key="6">
    <source>
        <dbReference type="Google" id="ProtNLM"/>
    </source>
</evidence>
<evidence type="ECO:0000313" key="5">
    <source>
        <dbReference type="Proteomes" id="UP000054107"/>
    </source>
</evidence>
<proteinExistence type="predicted"/>
<protein>
    <recommendedName>
        <fullName evidence="6">TOG domain-containing protein</fullName>
    </recommendedName>
</protein>
<dbReference type="PANTHER" id="PTHR13371:SF0">
    <property type="entry name" value="CENTROSOMAL PROTEIN OF 104 KDA"/>
    <property type="match status" value="1"/>
</dbReference>
<dbReference type="Pfam" id="PF21038">
    <property type="entry name" value="CEP104_N"/>
    <property type="match status" value="1"/>
</dbReference>
<dbReference type="SUPFAM" id="SSF48371">
    <property type="entry name" value="ARM repeat"/>
    <property type="match status" value="1"/>
</dbReference>
<feature type="domain" description="Centrosomal protein CEP104 Zn finger" evidence="3">
    <location>
        <begin position="716"/>
        <end position="826"/>
    </location>
</feature>
<evidence type="ECO:0000256" key="1">
    <source>
        <dbReference type="SAM" id="MobiDB-lite"/>
    </source>
</evidence>
<dbReference type="AlphaFoldDB" id="A0A0B7MSM4"/>
<dbReference type="EMBL" id="LN719426">
    <property type="protein sequence ID" value="CEP08077.1"/>
    <property type="molecule type" value="Genomic_DNA"/>
</dbReference>
<feature type="compositionally biased region" description="Polar residues" evidence="1">
    <location>
        <begin position="320"/>
        <end position="334"/>
    </location>
</feature>
<dbReference type="Proteomes" id="UP000054107">
    <property type="component" value="Unassembled WGS sequence"/>
</dbReference>
<evidence type="ECO:0000259" key="3">
    <source>
        <dbReference type="Pfam" id="PF21039"/>
    </source>
</evidence>
<name>A0A0B7MSM4_9FUNG</name>
<dbReference type="Pfam" id="PF21040">
    <property type="entry name" value="CEP104-like_TOG"/>
    <property type="match status" value="1"/>
</dbReference>
<feature type="domain" description="Centrosomal protein CEP104 N-terminal" evidence="2">
    <location>
        <begin position="40"/>
        <end position="153"/>
    </location>
</feature>
<dbReference type="OrthoDB" id="66599at2759"/>
<dbReference type="GO" id="GO:0005929">
    <property type="term" value="C:cilium"/>
    <property type="evidence" value="ECO:0007669"/>
    <property type="project" value="TreeGrafter"/>
</dbReference>
<feature type="region of interest" description="Disordered" evidence="1">
    <location>
        <begin position="654"/>
        <end position="708"/>
    </location>
</feature>
<keyword evidence="5" id="KW-1185">Reference proteome</keyword>
<feature type="compositionally biased region" description="Basic and acidic residues" evidence="1">
    <location>
        <begin position="673"/>
        <end position="687"/>
    </location>
</feature>
<evidence type="ECO:0000313" key="4">
    <source>
        <dbReference type="EMBL" id="CEP08077.1"/>
    </source>
</evidence>
<gene>
    <name evidence="4" type="primary">PARPA_01386.1 scaffold 1359</name>
</gene>
<dbReference type="Gene3D" id="1.25.10.10">
    <property type="entry name" value="Leucine-rich Repeat Variant"/>
    <property type="match status" value="1"/>
</dbReference>
<feature type="compositionally biased region" description="Acidic residues" evidence="1">
    <location>
        <begin position="303"/>
        <end position="315"/>
    </location>
</feature>
<dbReference type="InterPro" id="IPR008979">
    <property type="entry name" value="Galactose-bd-like_sf"/>
</dbReference>
<organism evidence="4 5">
    <name type="scientific">Parasitella parasitica</name>
    <dbReference type="NCBI Taxonomy" id="35722"/>
    <lineage>
        <taxon>Eukaryota</taxon>
        <taxon>Fungi</taxon>
        <taxon>Fungi incertae sedis</taxon>
        <taxon>Mucoromycota</taxon>
        <taxon>Mucoromycotina</taxon>
        <taxon>Mucoromycetes</taxon>
        <taxon>Mucorales</taxon>
        <taxon>Mucorineae</taxon>
        <taxon>Mucoraceae</taxon>
        <taxon>Parasitella</taxon>
    </lineage>
</organism>
<dbReference type="InterPro" id="IPR052607">
    <property type="entry name" value="CEP104-like"/>
</dbReference>
<dbReference type="PANTHER" id="PTHR13371">
    <property type="entry name" value="GLYCINE-, GLUTAMATE-, THIENYLCYCLOHEXYLPIPERIDINE-BINDING PROTEIN"/>
    <property type="match status" value="1"/>
</dbReference>
<dbReference type="InterPro" id="IPR048738">
    <property type="entry name" value="CEP104_Znf"/>
</dbReference>
<sequence>MTIESIPFEIAHCSSFDQGYKPDSLAAPLEGDIHSISHRGWQTQKNPEYPQDLILRLSSGLTRIYKVEILSHHYKIASQIELYVGIIKEQEQDAIADDSFVNLDSNGRFQDRELKSIKIQADGEYIRLVMKGCYENRLNIHKQVGILALNILGSPIQQYDTPTSARSSVSSPYYPQNNIEYQYEGSQIHNTNASFDLEHWIQVIRNAEDDAAQDEDFKEAKLYKELGDRLTGLWRFLTNLENEKQQAVAAKDYDEADKIKADMAQVRETAQSLLKQSGIQITREGDILPYDTLEYNSDLEQEYNADNDDDSEENAIPDIQSPSTEKPTAGQPDNQMADEDITNWTSFDALSVNNVDSATHSPSLLSARIPIVDARDEDAAPVPAQIQVDPETVPEPLTNDDIESCELAINQFGEDLVANIMSVKVKCRQNGLNQLDQLIASQEQSMIQTQAKQGKKFVHAAILMIQEAIMDSRESIFNQAIQLWKRVQEAEITAKNMSEDDQQLYAWIEKFFSRVLIRTSDNNPGIKLNATKTVLDLIEHYPSLVVLCLGERMIRNMKDAKARVDLVSIITKKALVPHQWALDPSAYRSNVMTFIASYLHQHPHAEVRKSTWELLMLVAEHQQRDAAGFKKMCSFLDTNTVKLLEQELKKLNNRKKMTASTSTSIQKALAKKSNGEKRPGAKGEKKPTTSSTTASKKTKNKQPLVEEEDNDEKTNVCIFCDQVDENFNEETLISHYYNQCPVLTNCAMCEIILEVSTLKDHSQNDCEKKHLLKRCTQCQESIPIEQWKKHTLKKTCPTTAENQSRCPFCQLDMTKSSETQWKSHLIKKCTKNPRKKLVK</sequence>
<accession>A0A0B7MSM4</accession>
<dbReference type="InterPro" id="IPR011989">
    <property type="entry name" value="ARM-like"/>
</dbReference>